<dbReference type="Pfam" id="PF05099">
    <property type="entry name" value="TerB"/>
    <property type="match status" value="1"/>
</dbReference>
<dbReference type="RefSeq" id="WP_274113465.1">
    <property type="nucleotide sequence ID" value="NZ_JAPCKI010000017.1"/>
</dbReference>
<comment type="caution">
    <text evidence="2">The sequence shown here is derived from an EMBL/GenBank/DDBJ whole genome shotgun (WGS) entry which is preliminary data.</text>
</comment>
<reference evidence="2" key="1">
    <citation type="submission" date="2022-10" db="EMBL/GenBank/DDBJ databases">
        <title>Description of microaerobic benzene degrading bacteria.</title>
        <authorList>
            <person name="Bedics A."/>
            <person name="Tancsics A."/>
            <person name="Banerjee S."/>
        </authorList>
    </citation>
    <scope>NUCLEOTIDE SEQUENCE</scope>
    <source>
        <strain evidence="2">D2M1</strain>
    </source>
</reference>
<keyword evidence="3" id="KW-1185">Reference proteome</keyword>
<evidence type="ECO:0000313" key="2">
    <source>
        <dbReference type="EMBL" id="MDD2179899.1"/>
    </source>
</evidence>
<evidence type="ECO:0000313" key="3">
    <source>
        <dbReference type="Proteomes" id="UP001148932"/>
    </source>
</evidence>
<name>A0ABT5S1R3_9BURK</name>
<dbReference type="SUPFAM" id="SSF158682">
    <property type="entry name" value="TerB-like"/>
    <property type="match status" value="1"/>
</dbReference>
<dbReference type="Proteomes" id="UP001148932">
    <property type="component" value="Unassembled WGS sequence"/>
</dbReference>
<sequence length="159" mass="17843">MFRTLKDLFDSFTQPTPSQSPTARAHAVQLAAAVLLVEVVRSESSMDEAERTTMVTALRSKFALSDDELERLLELAVTTSKTAYDYQRFTSSLNEHFTQDQKIQLVEAMWQVAYADAHIDANENHTISKVAGLLHVTHGEYIAAKMRAKEAAQPFQTPR</sequence>
<gene>
    <name evidence="2" type="ORF">OIN59_20865</name>
</gene>
<evidence type="ECO:0000259" key="1">
    <source>
        <dbReference type="Pfam" id="PF05099"/>
    </source>
</evidence>
<protein>
    <submittedName>
        <fullName evidence="2">TerB family tellurite resistance protein</fullName>
    </submittedName>
</protein>
<dbReference type="Gene3D" id="1.10.3680.10">
    <property type="entry name" value="TerB-like"/>
    <property type="match status" value="1"/>
</dbReference>
<dbReference type="InterPro" id="IPR007791">
    <property type="entry name" value="DjlA_N"/>
</dbReference>
<feature type="domain" description="Co-chaperone DjlA N-terminal" evidence="1">
    <location>
        <begin position="29"/>
        <end position="145"/>
    </location>
</feature>
<dbReference type="EMBL" id="JAPCKI010000017">
    <property type="protein sequence ID" value="MDD2179899.1"/>
    <property type="molecule type" value="Genomic_DNA"/>
</dbReference>
<organism evidence="2 3">
    <name type="scientific">Acidovorax benzenivorans</name>
    <dbReference type="NCBI Taxonomy" id="2987520"/>
    <lineage>
        <taxon>Bacteria</taxon>
        <taxon>Pseudomonadati</taxon>
        <taxon>Pseudomonadota</taxon>
        <taxon>Betaproteobacteria</taxon>
        <taxon>Burkholderiales</taxon>
        <taxon>Comamonadaceae</taxon>
        <taxon>Acidovorax</taxon>
    </lineage>
</organism>
<accession>A0ABT5S1R3</accession>
<dbReference type="CDD" id="cd07313">
    <property type="entry name" value="terB_like_2"/>
    <property type="match status" value="1"/>
</dbReference>
<proteinExistence type="predicted"/>
<dbReference type="InterPro" id="IPR029024">
    <property type="entry name" value="TerB-like"/>
</dbReference>